<dbReference type="SUPFAM" id="SSF55166">
    <property type="entry name" value="Hedgehog/DD-peptidase"/>
    <property type="match status" value="1"/>
</dbReference>
<evidence type="ECO:0000256" key="1">
    <source>
        <dbReference type="SAM" id="MobiDB-lite"/>
    </source>
</evidence>
<evidence type="ECO:0000256" key="2">
    <source>
        <dbReference type="SAM" id="SignalP"/>
    </source>
</evidence>
<feature type="region of interest" description="Disordered" evidence="1">
    <location>
        <begin position="252"/>
        <end position="294"/>
    </location>
</feature>
<proteinExistence type="predicted"/>
<dbReference type="PROSITE" id="PS51257">
    <property type="entry name" value="PROKAR_LIPOPROTEIN"/>
    <property type="match status" value="1"/>
</dbReference>
<dbReference type="InterPro" id="IPR003709">
    <property type="entry name" value="VanY-like_core_dom"/>
</dbReference>
<feature type="chain" id="PRO_5046512968" evidence="2">
    <location>
        <begin position="25"/>
        <end position="294"/>
    </location>
</feature>
<comment type="caution">
    <text evidence="4">The sequence shown here is derived from an EMBL/GenBank/DDBJ whole genome shotgun (WGS) entry which is preliminary data.</text>
</comment>
<dbReference type="PANTHER" id="PTHR34385">
    <property type="entry name" value="D-ALANYL-D-ALANINE CARBOXYPEPTIDASE"/>
    <property type="match status" value="1"/>
</dbReference>
<dbReference type="Pfam" id="PF02557">
    <property type="entry name" value="VanY"/>
    <property type="match status" value="1"/>
</dbReference>
<feature type="compositionally biased region" description="Low complexity" evidence="1">
    <location>
        <begin position="265"/>
        <end position="280"/>
    </location>
</feature>
<dbReference type="Gene3D" id="3.30.1380.10">
    <property type="match status" value="1"/>
</dbReference>
<dbReference type="RefSeq" id="WP_239555457.1">
    <property type="nucleotide sequence ID" value="NZ_JBBGZA010000001.1"/>
</dbReference>
<reference evidence="4 5" key="1">
    <citation type="submission" date="2023-12" db="EMBL/GenBank/DDBJ databases">
        <title>Gut-associated functions are favored during microbiome assembly across C. elegans life.</title>
        <authorList>
            <person name="Zimmermann J."/>
        </authorList>
    </citation>
    <scope>NUCLEOTIDE SEQUENCE [LARGE SCALE GENOMIC DNA]</scope>
    <source>
        <strain evidence="4 5">JUb134</strain>
    </source>
</reference>
<dbReference type="EMBL" id="JBBGZA010000001">
    <property type="protein sequence ID" value="MEJ5095337.1"/>
    <property type="molecule type" value="Genomic_DNA"/>
</dbReference>
<evidence type="ECO:0000313" key="4">
    <source>
        <dbReference type="EMBL" id="MEJ5095337.1"/>
    </source>
</evidence>
<evidence type="ECO:0000313" key="5">
    <source>
        <dbReference type="Proteomes" id="UP001380365"/>
    </source>
</evidence>
<sequence>MRNSLRMSAALVLALAACSAPRPAPVEAPVVPAPTPAPAAPPPAVAVNRAPIALCDRGIVQPGPDGRLFNHFPYPDTMETALIPAPEEFAPGGSCRIHPAMLADLQALLARANQDPAIAGKLRAVSCHRSVRLQRQTFCGGINADESSSFRERAWASAPPGFSEHATGYVVDFGTRDRGGCPDAEACFAATPAGRWLIAHAAEFGFEQSFPAGNKQQVKWEPWHWRWVGRTPHTPGAATARRVFAPAAARFPAYPNRPEDKRLLAPRPAAPAAPAATQPAAPAPVQPTAPTPQG</sequence>
<feature type="signal peptide" evidence="2">
    <location>
        <begin position="1"/>
        <end position="24"/>
    </location>
</feature>
<keyword evidence="5" id="KW-1185">Reference proteome</keyword>
<accession>A0ABU8Q756</accession>
<dbReference type="InterPro" id="IPR052179">
    <property type="entry name" value="DD-CPase-like"/>
</dbReference>
<dbReference type="PANTHER" id="PTHR34385:SF1">
    <property type="entry name" value="PEPTIDOGLYCAN L-ALANYL-D-GLUTAMATE ENDOPEPTIDASE CWLK"/>
    <property type="match status" value="1"/>
</dbReference>
<dbReference type="InterPro" id="IPR009045">
    <property type="entry name" value="Zn_M74/Hedgehog-like"/>
</dbReference>
<organism evidence="4 5">
    <name type="scientific">Sphingomonas molluscorum</name>
    <dbReference type="NCBI Taxonomy" id="418184"/>
    <lineage>
        <taxon>Bacteria</taxon>
        <taxon>Pseudomonadati</taxon>
        <taxon>Pseudomonadota</taxon>
        <taxon>Alphaproteobacteria</taxon>
        <taxon>Sphingomonadales</taxon>
        <taxon>Sphingomonadaceae</taxon>
        <taxon>Sphingomonas</taxon>
    </lineage>
</organism>
<gene>
    <name evidence="4" type="ORF">WH159_12405</name>
</gene>
<dbReference type="Proteomes" id="UP001380365">
    <property type="component" value="Unassembled WGS sequence"/>
</dbReference>
<evidence type="ECO:0000259" key="3">
    <source>
        <dbReference type="Pfam" id="PF02557"/>
    </source>
</evidence>
<feature type="compositionally biased region" description="Pro residues" evidence="1">
    <location>
        <begin position="281"/>
        <end position="294"/>
    </location>
</feature>
<dbReference type="CDD" id="cd14852">
    <property type="entry name" value="LD-carboxypeptidase"/>
    <property type="match status" value="1"/>
</dbReference>
<feature type="domain" description="D-alanyl-D-alanine carboxypeptidase-like core" evidence="3">
    <location>
        <begin position="96"/>
        <end position="229"/>
    </location>
</feature>
<keyword evidence="2" id="KW-0732">Signal</keyword>
<name>A0ABU8Q756_9SPHN</name>
<dbReference type="InterPro" id="IPR058193">
    <property type="entry name" value="VanY/YodJ_core_dom"/>
</dbReference>
<protein>
    <submittedName>
        <fullName evidence="4">M15 family metallopeptidase</fullName>
    </submittedName>
</protein>